<dbReference type="PANTHER" id="PTHR10629:SF52">
    <property type="entry name" value="DNA (CYTOSINE-5)-METHYLTRANSFERASE 1"/>
    <property type="match status" value="1"/>
</dbReference>
<feature type="region of interest" description="Disordered" evidence="8">
    <location>
        <begin position="255"/>
        <end position="299"/>
    </location>
</feature>
<reference evidence="9 10" key="1">
    <citation type="submission" date="2019-06" db="EMBL/GenBank/DDBJ databases">
        <title>Sequencing the genomes of 1000 actinobacteria strains.</title>
        <authorList>
            <person name="Klenk H.-P."/>
        </authorList>
    </citation>
    <scope>NUCLEOTIDE SEQUENCE [LARGE SCALE GENOMIC DNA]</scope>
    <source>
        <strain evidence="9 10">DSM 20427</strain>
    </source>
</reference>
<feature type="active site" evidence="6">
    <location>
        <position position="110"/>
    </location>
</feature>
<feature type="compositionally biased region" description="Basic and acidic residues" evidence="8">
    <location>
        <begin position="277"/>
        <end position="293"/>
    </location>
</feature>
<evidence type="ECO:0000256" key="5">
    <source>
        <dbReference type="ARBA" id="ARBA00022747"/>
    </source>
</evidence>
<dbReference type="SUPFAM" id="SSF53335">
    <property type="entry name" value="S-adenosyl-L-methionine-dependent methyltransferases"/>
    <property type="match status" value="1"/>
</dbReference>
<evidence type="ECO:0000256" key="1">
    <source>
        <dbReference type="ARBA" id="ARBA00011975"/>
    </source>
</evidence>
<dbReference type="AlphaFoldDB" id="A0A4Y3UQ34"/>
<dbReference type="GO" id="GO:0003886">
    <property type="term" value="F:DNA (cytosine-5-)-methyltransferase activity"/>
    <property type="evidence" value="ECO:0007669"/>
    <property type="project" value="UniProtKB-EC"/>
</dbReference>
<keyword evidence="10" id="KW-1185">Reference proteome</keyword>
<evidence type="ECO:0000256" key="8">
    <source>
        <dbReference type="SAM" id="MobiDB-lite"/>
    </source>
</evidence>
<comment type="caution">
    <text evidence="9">The sequence shown here is derived from an EMBL/GenBank/DDBJ whole genome shotgun (WGS) entry which is preliminary data.</text>
</comment>
<dbReference type="Proteomes" id="UP000319804">
    <property type="component" value="Unassembled WGS sequence"/>
</dbReference>
<protein>
    <recommendedName>
        <fullName evidence="1">DNA (cytosine-5-)-methyltransferase</fullName>
        <ecNumber evidence="1">2.1.1.37</ecNumber>
    </recommendedName>
</protein>
<keyword evidence="2 6" id="KW-0489">Methyltransferase</keyword>
<dbReference type="GO" id="GO:0009307">
    <property type="term" value="P:DNA restriction-modification system"/>
    <property type="evidence" value="ECO:0007669"/>
    <property type="project" value="UniProtKB-KW"/>
</dbReference>
<organism evidence="9 10">
    <name type="scientific">Microbacterium lacticum</name>
    <dbReference type="NCBI Taxonomy" id="33885"/>
    <lineage>
        <taxon>Bacteria</taxon>
        <taxon>Bacillati</taxon>
        <taxon>Actinomycetota</taxon>
        <taxon>Actinomycetes</taxon>
        <taxon>Micrococcales</taxon>
        <taxon>Microbacteriaceae</taxon>
        <taxon>Microbacterium</taxon>
    </lineage>
</organism>
<name>A0A4Y3UQ34_9MICO</name>
<comment type="similarity">
    <text evidence="6 7">Belongs to the class I-like SAM-binding methyltransferase superfamily. C5-methyltransferase family.</text>
</comment>
<keyword evidence="4 6" id="KW-0949">S-adenosyl-L-methionine</keyword>
<proteinExistence type="inferred from homology"/>
<dbReference type="InterPro" id="IPR029063">
    <property type="entry name" value="SAM-dependent_MTases_sf"/>
</dbReference>
<evidence type="ECO:0000256" key="3">
    <source>
        <dbReference type="ARBA" id="ARBA00022679"/>
    </source>
</evidence>
<dbReference type="Pfam" id="PF00145">
    <property type="entry name" value="DNA_methylase"/>
    <property type="match status" value="1"/>
</dbReference>
<dbReference type="EC" id="2.1.1.37" evidence="1"/>
<keyword evidence="3 6" id="KW-0808">Transferase</keyword>
<evidence type="ECO:0000313" key="9">
    <source>
        <dbReference type="EMBL" id="TQM98790.1"/>
    </source>
</evidence>
<evidence type="ECO:0000256" key="2">
    <source>
        <dbReference type="ARBA" id="ARBA00022603"/>
    </source>
</evidence>
<dbReference type="EMBL" id="VFPS01000002">
    <property type="protein sequence ID" value="TQM98790.1"/>
    <property type="molecule type" value="Genomic_DNA"/>
</dbReference>
<dbReference type="Gene3D" id="3.40.50.150">
    <property type="entry name" value="Vaccinia Virus protein VP39"/>
    <property type="match status" value="1"/>
</dbReference>
<dbReference type="NCBIfam" id="TIGR00675">
    <property type="entry name" value="dcm"/>
    <property type="match status" value="1"/>
</dbReference>
<dbReference type="PANTHER" id="PTHR10629">
    <property type="entry name" value="CYTOSINE-SPECIFIC METHYLTRANSFERASE"/>
    <property type="match status" value="1"/>
</dbReference>
<dbReference type="PROSITE" id="PS51679">
    <property type="entry name" value="SAM_MT_C5"/>
    <property type="match status" value="1"/>
</dbReference>
<gene>
    <name evidence="9" type="ORF">FHX68_1502</name>
</gene>
<dbReference type="GO" id="GO:0032259">
    <property type="term" value="P:methylation"/>
    <property type="evidence" value="ECO:0007669"/>
    <property type="project" value="UniProtKB-KW"/>
</dbReference>
<evidence type="ECO:0000256" key="4">
    <source>
        <dbReference type="ARBA" id="ARBA00022691"/>
    </source>
</evidence>
<evidence type="ECO:0000256" key="7">
    <source>
        <dbReference type="RuleBase" id="RU000416"/>
    </source>
</evidence>
<evidence type="ECO:0000256" key="6">
    <source>
        <dbReference type="PROSITE-ProRule" id="PRU01016"/>
    </source>
</evidence>
<dbReference type="Gene3D" id="3.90.120.10">
    <property type="entry name" value="DNA Methylase, subunit A, domain 2"/>
    <property type="match status" value="1"/>
</dbReference>
<accession>A0A4Y3UQ34</accession>
<keyword evidence="5" id="KW-0680">Restriction system</keyword>
<sequence>MTVSSDAPRAAKNYEHIFARVVPMSIDVRRPLAVDLFAGAGGLSLGLEQAGFEIAASVEFDPIHAAVHEFNFPYGKTFAADVSKITGKQIREQSEIGDREIHLVAGGPPCQGISMIGRRAIDDPRNALLKEFVRVVLELKPRYFLMENVAGLMVGGHRQLVDEVVEMVEADGEYRVVAPIKVLQAADYGSPQSRRRVFVMGARKDVALPSYPEATHTPRTIKGVVPKSTALPLGPSVIEALGDLPDADQFPELLHDDNTSGVTYGKPSDYAAKLRGSKKDASDYSRPRPRLADELTSSARTVHTKKSIDRFASAEPGTTETVSRFLRLHPDGLCNTLRAGTASDRGAYTAPRPIHPVYPRVITVREAARLHGYPDWFRFHVTKWNGFREIGNSVPARLGRAVGAAILEADEVTPIKGKPVKLGSTDLLYMTAGQAHDYFGLVERVIPQRDRKVG</sequence>
<dbReference type="PRINTS" id="PR00105">
    <property type="entry name" value="C5METTRFRASE"/>
</dbReference>
<dbReference type="InterPro" id="IPR050390">
    <property type="entry name" value="C5-Methyltransferase"/>
</dbReference>
<evidence type="ECO:0000313" key="10">
    <source>
        <dbReference type="Proteomes" id="UP000319804"/>
    </source>
</evidence>
<dbReference type="InterPro" id="IPR001525">
    <property type="entry name" value="C5_MeTfrase"/>
</dbReference>